<protein>
    <submittedName>
        <fullName evidence="1">Uncharacterized protein</fullName>
    </submittedName>
</protein>
<dbReference type="AlphaFoldDB" id="A0A167PGG9"/>
<name>A0A167PGG9_PHYB8</name>
<dbReference type="InParanoid" id="A0A167PGG9"/>
<gene>
    <name evidence="1" type="ORF">PHYBLDRAFT_141731</name>
</gene>
<sequence>MDLSSFINQLQADKRLTENIQKFLGADDNAFKSPGYLLYNYHIQTTDHFLEECSITL</sequence>
<dbReference type="EMBL" id="KV440974">
    <property type="protein sequence ID" value="OAD77866.1"/>
    <property type="molecule type" value="Genomic_DNA"/>
</dbReference>
<dbReference type="GeneID" id="28991559"/>
<proteinExistence type="predicted"/>
<organism evidence="1 2">
    <name type="scientific">Phycomyces blakesleeanus (strain ATCC 8743b / DSM 1359 / FGSC 10004 / NBRC 33097 / NRRL 1555)</name>
    <dbReference type="NCBI Taxonomy" id="763407"/>
    <lineage>
        <taxon>Eukaryota</taxon>
        <taxon>Fungi</taxon>
        <taxon>Fungi incertae sedis</taxon>
        <taxon>Mucoromycota</taxon>
        <taxon>Mucoromycotina</taxon>
        <taxon>Mucoromycetes</taxon>
        <taxon>Mucorales</taxon>
        <taxon>Phycomycetaceae</taxon>
        <taxon>Phycomyces</taxon>
    </lineage>
</organism>
<dbReference type="VEuPathDB" id="FungiDB:PHYBLDRAFT_141731"/>
<dbReference type="RefSeq" id="XP_018295906.1">
    <property type="nucleotide sequence ID" value="XM_018430653.1"/>
</dbReference>
<evidence type="ECO:0000313" key="2">
    <source>
        <dbReference type="Proteomes" id="UP000077315"/>
    </source>
</evidence>
<dbReference type="Proteomes" id="UP000077315">
    <property type="component" value="Unassembled WGS sequence"/>
</dbReference>
<evidence type="ECO:0000313" key="1">
    <source>
        <dbReference type="EMBL" id="OAD77866.1"/>
    </source>
</evidence>
<accession>A0A167PGG9</accession>
<keyword evidence="2" id="KW-1185">Reference proteome</keyword>
<reference evidence="2" key="1">
    <citation type="submission" date="2015-06" db="EMBL/GenBank/DDBJ databases">
        <title>Expansion of signal transduction pathways in fungi by whole-genome duplication.</title>
        <authorList>
            <consortium name="DOE Joint Genome Institute"/>
            <person name="Corrochano L.M."/>
            <person name="Kuo A."/>
            <person name="Marcet-Houben M."/>
            <person name="Polaino S."/>
            <person name="Salamov A."/>
            <person name="Villalobos J.M."/>
            <person name="Alvarez M.I."/>
            <person name="Avalos J."/>
            <person name="Benito E.P."/>
            <person name="Benoit I."/>
            <person name="Burger G."/>
            <person name="Camino L.P."/>
            <person name="Canovas D."/>
            <person name="Cerda-Olmedo E."/>
            <person name="Cheng J.-F."/>
            <person name="Dominguez A."/>
            <person name="Elias M."/>
            <person name="Eslava A.P."/>
            <person name="Glaser F."/>
            <person name="Grimwood J."/>
            <person name="Gutierrez G."/>
            <person name="Heitman J."/>
            <person name="Henrissat B."/>
            <person name="Iturriaga E.A."/>
            <person name="Lang B.F."/>
            <person name="Lavin J.L."/>
            <person name="Lee S."/>
            <person name="Li W."/>
            <person name="Lindquist E."/>
            <person name="Lopez-Garcia S."/>
            <person name="Luque E.M."/>
            <person name="Marcos A.T."/>
            <person name="Martin J."/>
            <person name="McCluskey K."/>
            <person name="Medina H.R."/>
            <person name="Miralles-Duran A."/>
            <person name="Miyazaki A."/>
            <person name="Munoz-Torres E."/>
            <person name="Oguiza J.A."/>
            <person name="Ohm R."/>
            <person name="Olmedo M."/>
            <person name="Orejas M."/>
            <person name="Ortiz-Castellanos L."/>
            <person name="Pisabarro A.G."/>
            <person name="Rodriguez-Romero J."/>
            <person name="Ruiz-Herrera J."/>
            <person name="Ruiz-Vazquez R."/>
            <person name="Sanz C."/>
            <person name="Schackwitz W."/>
            <person name="Schmutz J."/>
            <person name="Shahriari M."/>
            <person name="Shelest E."/>
            <person name="Silva-Franco F."/>
            <person name="Soanes D."/>
            <person name="Syed K."/>
            <person name="Tagua V.G."/>
            <person name="Talbot N.J."/>
            <person name="Thon M."/>
            <person name="De vries R.P."/>
            <person name="Wiebenga A."/>
            <person name="Yadav J.S."/>
            <person name="Braun E.L."/>
            <person name="Baker S."/>
            <person name="Garre V."/>
            <person name="Horwitz B."/>
            <person name="Torres-Martinez S."/>
            <person name="Idnurm A."/>
            <person name="Herrera-Estrella A."/>
            <person name="Gabaldon T."/>
            <person name="Grigoriev I.V."/>
        </authorList>
    </citation>
    <scope>NUCLEOTIDE SEQUENCE [LARGE SCALE GENOMIC DNA]</scope>
    <source>
        <strain evidence="2">NRRL 1555(-)</strain>
    </source>
</reference>